<dbReference type="Proteomes" id="UP000267096">
    <property type="component" value="Unassembled WGS sequence"/>
</dbReference>
<evidence type="ECO:0000256" key="1">
    <source>
        <dbReference type="SAM" id="MobiDB-lite"/>
    </source>
</evidence>
<keyword evidence="3" id="KW-1185">Reference proteome</keyword>
<evidence type="ECO:0000313" key="2">
    <source>
        <dbReference type="EMBL" id="VDK18662.1"/>
    </source>
</evidence>
<feature type="compositionally biased region" description="Basic and acidic residues" evidence="1">
    <location>
        <begin position="222"/>
        <end position="243"/>
    </location>
</feature>
<sequence>MAAIQRTVQLCLIGAAFRLIQTNRRKFRLLSKCLAIFLEWRASDVHLIRKGAEEAAELMVEGMCEKSLSLLVYKYSGCILSLMYRSDVEWEVMRSARVVCSMLEWCGERAFFETASVMNTQMMTLLDRQAEYGHTNVMKWYGHCQSFGTVPSAGCDNGNGNVSDGDEIAVVADSLPRFWHGAICRNCRAVVLRAIMNFVSCSARWFADEREEGDESYQTDNLSDKDSYQSTDKGSDKNDKDADNEAEVWNGNKKRRSRPEFVLAIEQILKRSLSVAWHGDGHFAKVLALCHLQGIITTMEMSVAVTTVP</sequence>
<accession>A0A3P6PEQ6</accession>
<dbReference type="AlphaFoldDB" id="A0A3P6PEQ6"/>
<proteinExistence type="predicted"/>
<reference evidence="2 3" key="1">
    <citation type="submission" date="2018-11" db="EMBL/GenBank/DDBJ databases">
        <authorList>
            <consortium name="Pathogen Informatics"/>
        </authorList>
    </citation>
    <scope>NUCLEOTIDE SEQUENCE [LARGE SCALE GENOMIC DNA]</scope>
</reference>
<dbReference type="OrthoDB" id="10657924at2759"/>
<name>A0A3P6PEQ6_ANISI</name>
<organism evidence="2 3">
    <name type="scientific">Anisakis simplex</name>
    <name type="common">Herring worm</name>
    <dbReference type="NCBI Taxonomy" id="6269"/>
    <lineage>
        <taxon>Eukaryota</taxon>
        <taxon>Metazoa</taxon>
        <taxon>Ecdysozoa</taxon>
        <taxon>Nematoda</taxon>
        <taxon>Chromadorea</taxon>
        <taxon>Rhabditida</taxon>
        <taxon>Spirurina</taxon>
        <taxon>Ascaridomorpha</taxon>
        <taxon>Ascaridoidea</taxon>
        <taxon>Anisakidae</taxon>
        <taxon>Anisakis</taxon>
        <taxon>Anisakis simplex complex</taxon>
    </lineage>
</organism>
<feature type="region of interest" description="Disordered" evidence="1">
    <location>
        <begin position="214"/>
        <end position="251"/>
    </location>
</feature>
<dbReference type="EMBL" id="UYRR01001364">
    <property type="protein sequence ID" value="VDK18662.1"/>
    <property type="molecule type" value="Genomic_DNA"/>
</dbReference>
<gene>
    <name evidence="2" type="ORF">ASIM_LOCUS1342</name>
</gene>
<evidence type="ECO:0000313" key="3">
    <source>
        <dbReference type="Proteomes" id="UP000267096"/>
    </source>
</evidence>
<protein>
    <submittedName>
        <fullName evidence="2">Uncharacterized protein</fullName>
    </submittedName>
</protein>